<proteinExistence type="predicted"/>
<dbReference type="RefSeq" id="WP_247981922.1">
    <property type="nucleotide sequence ID" value="NZ_CP078076.1"/>
</dbReference>
<evidence type="ECO:0000313" key="7">
    <source>
        <dbReference type="Proteomes" id="UP000831467"/>
    </source>
</evidence>
<keyword evidence="3" id="KW-0808">Transferase</keyword>
<dbReference type="PRINTS" id="PR00507">
    <property type="entry name" value="N12N6MTFRASE"/>
</dbReference>
<dbReference type="Gene3D" id="3.40.50.150">
    <property type="entry name" value="Vaccinia Virus protein VP39"/>
    <property type="match status" value="1"/>
</dbReference>
<dbReference type="InterPro" id="IPR041635">
    <property type="entry name" value="Type_ISP_LLaBIII_C"/>
</dbReference>
<reference evidence="6 7" key="1">
    <citation type="submission" date="2021-06" db="EMBL/GenBank/DDBJ databases">
        <title>Genome-based taxonomic framework of Microbacterium strains isolated from marine environment, the description of four new species and reclassification of four preexisting species.</title>
        <authorList>
            <person name="Lee S.D."/>
            <person name="Kim S.-M."/>
            <person name="Byeon Y.-S."/>
            <person name="Yang H.L."/>
            <person name="Kim I.S."/>
        </authorList>
    </citation>
    <scope>NUCLEOTIDE SEQUENCE [LARGE SCALE GENOMIC DNA]</scope>
    <source>
        <strain evidence="6 7">SSW1-51</strain>
    </source>
</reference>
<organism evidence="6 7">
    <name type="scientific">Microbacterium sufflavum</name>
    <dbReference type="NCBI Taxonomy" id="2851649"/>
    <lineage>
        <taxon>Bacteria</taxon>
        <taxon>Bacillati</taxon>
        <taxon>Actinomycetota</taxon>
        <taxon>Actinomycetes</taxon>
        <taxon>Micrococcales</taxon>
        <taxon>Microbacteriaceae</taxon>
        <taxon>Microbacterium</taxon>
    </lineage>
</organism>
<feature type="domain" description="Type ISP restriction-modification enzyme LLaBIII C-terminal specificity" evidence="5">
    <location>
        <begin position="706"/>
        <end position="1028"/>
    </location>
</feature>
<dbReference type="InterPro" id="IPR050953">
    <property type="entry name" value="N4_N6_ade-DNA_methylase"/>
</dbReference>
<protein>
    <recommendedName>
        <fullName evidence="1">site-specific DNA-methyltransferase (adenine-specific)</fullName>
        <ecNumber evidence="1">2.1.1.72</ecNumber>
    </recommendedName>
</protein>
<dbReference type="PANTHER" id="PTHR33841">
    <property type="entry name" value="DNA METHYLTRANSFERASE YEEA-RELATED"/>
    <property type="match status" value="1"/>
</dbReference>
<dbReference type="EC" id="2.1.1.72" evidence="1"/>
<dbReference type="EMBL" id="CP078076">
    <property type="protein sequence ID" value="UPL12594.1"/>
    <property type="molecule type" value="Genomic_DNA"/>
</dbReference>
<evidence type="ECO:0000313" key="6">
    <source>
        <dbReference type="EMBL" id="UPL12594.1"/>
    </source>
</evidence>
<dbReference type="SUPFAM" id="SSF53335">
    <property type="entry name" value="S-adenosyl-L-methionine-dependent methyltransferases"/>
    <property type="match status" value="1"/>
</dbReference>
<evidence type="ECO:0000256" key="3">
    <source>
        <dbReference type="ARBA" id="ARBA00022679"/>
    </source>
</evidence>
<comment type="catalytic activity">
    <reaction evidence="4">
        <text>a 2'-deoxyadenosine in DNA + S-adenosyl-L-methionine = an N(6)-methyl-2'-deoxyadenosine in DNA + S-adenosyl-L-homocysteine + H(+)</text>
        <dbReference type="Rhea" id="RHEA:15197"/>
        <dbReference type="Rhea" id="RHEA-COMP:12418"/>
        <dbReference type="Rhea" id="RHEA-COMP:12419"/>
        <dbReference type="ChEBI" id="CHEBI:15378"/>
        <dbReference type="ChEBI" id="CHEBI:57856"/>
        <dbReference type="ChEBI" id="CHEBI:59789"/>
        <dbReference type="ChEBI" id="CHEBI:90615"/>
        <dbReference type="ChEBI" id="CHEBI:90616"/>
        <dbReference type="EC" id="2.1.1.72"/>
    </reaction>
</comment>
<dbReference type="Proteomes" id="UP000831467">
    <property type="component" value="Chromosome"/>
</dbReference>
<gene>
    <name evidence="6" type="ORF">KV394_16435</name>
</gene>
<sequence length="1043" mass="117111">MNSSLRAALTSYCKELSSQYATGHAKEHAYRPALKTVMEAFENIIAINDPKKSEHGNPDFVFLQKDNSAIVRGYAEAKDIDIKLDSVEGSEQMERYRGYANLFLTNYLDFRFYRNGEKYKTIVIGSRTPTGLTFDAEAIDALIREISEFVALPPEKITSGRRLATLMGAKARRLRDDVDNFVKNGDEELSKIMQMIKDRLVPDIDPPKFADMYAQTLVYGLFVARYADNSPATFSRQEARDLVPKTNPFLRAFFDHIAGAEFDDRLGYIVDELCAVFRVSDVEGIVTKHLKVSEVTRSEKDPIIHFYEDFLATYDPRMKRSMGAYYTPVPVVRYIVRRVDEVLQQHFGISDGLADTEKVSYTPKTSTHPLTAEAEAARVESSAEVDLHRVQLLDPAVGTGTFLNETIKYIHTQFAGQQGRWPKYVDEDLLPRVHGFELMMAPYTVAHLKLGMTLAETGAPKSAARVNVFLTNTLQEGLASEPGLLEFGLSEAVTEESQLAADVKTNRPIMVILGNPPYSASSNNRTKFANKLVEKYKVEPGGLGKLDEEKTWLNDDYVKFLSFAEGMIAANGTGIVAMITNNGYLDNPTFRGMRWHLLRTFDDIYVLDLHGNANKGEVAPDGSKDENVFPIRQGVGIIIAVKTTESSDLATVHHSELWGKRADKFAAMIDHELEWQDLELDPEFLFFVPRGTRGKEEYDRGIPVDKLFRVGSTGIVTRGDSFIVDTNKSVIEQRVKKLVKGDYDAAAMTEEFGLGEAYAPWVLANRGALNFDSSKLISIAYRPFDHRYTYFSNKVLWRWREEVMTHFLQAKRPNVGLVTTRLQKTNPGAFVSNMPIGHKAFNSYDSNSLFPLYVFASDGTKESNLDPAQVAELTAGLAMSPSPQEIFDYVYGVLYTPKFREAYAELMVSGFPKIPKPTTADSFHKIAELGAQLRELHLLSRKLPTRTTFPIVGDDVVRTVRYKDGSVWINETQFFGDVSEAAWSQFIGGYRPAYQWLQDRRNKSLSNADFTRYQQIVATLEATAVAMDELDAASPDYVGTTSG</sequence>
<name>A0ABY4IJ21_9MICO</name>
<dbReference type="Pfam" id="PF18135">
    <property type="entry name" value="Type_ISP_C"/>
    <property type="match status" value="1"/>
</dbReference>
<evidence type="ECO:0000259" key="5">
    <source>
        <dbReference type="Pfam" id="PF18135"/>
    </source>
</evidence>
<dbReference type="PANTHER" id="PTHR33841:SF1">
    <property type="entry name" value="DNA METHYLTRANSFERASE A"/>
    <property type="match status" value="1"/>
</dbReference>
<evidence type="ECO:0000256" key="2">
    <source>
        <dbReference type="ARBA" id="ARBA00022603"/>
    </source>
</evidence>
<keyword evidence="2" id="KW-0489">Methyltransferase</keyword>
<dbReference type="InterPro" id="IPR029063">
    <property type="entry name" value="SAM-dependent_MTases_sf"/>
</dbReference>
<evidence type="ECO:0000256" key="1">
    <source>
        <dbReference type="ARBA" id="ARBA00011900"/>
    </source>
</evidence>
<evidence type="ECO:0000256" key="4">
    <source>
        <dbReference type="ARBA" id="ARBA00047942"/>
    </source>
</evidence>
<keyword evidence="7" id="KW-1185">Reference proteome</keyword>
<accession>A0ABY4IJ21</accession>